<feature type="compositionally biased region" description="Low complexity" evidence="1">
    <location>
        <begin position="81"/>
        <end position="92"/>
    </location>
</feature>
<reference evidence="2 3" key="1">
    <citation type="journal article" date="2019" name="Sci. Rep.">
        <title>Orb-weaving spider Araneus ventricosus genome elucidates the spidroin gene catalogue.</title>
        <authorList>
            <person name="Kono N."/>
            <person name="Nakamura H."/>
            <person name="Ohtoshi R."/>
            <person name="Moran D.A.P."/>
            <person name="Shinohara A."/>
            <person name="Yoshida Y."/>
            <person name="Fujiwara M."/>
            <person name="Mori M."/>
            <person name="Tomita M."/>
            <person name="Arakawa K."/>
        </authorList>
    </citation>
    <scope>NUCLEOTIDE SEQUENCE [LARGE SCALE GENOMIC DNA]</scope>
</reference>
<accession>A0A4Y2RPI9</accession>
<evidence type="ECO:0000256" key="1">
    <source>
        <dbReference type="SAM" id="MobiDB-lite"/>
    </source>
</evidence>
<organism evidence="2 3">
    <name type="scientific">Araneus ventricosus</name>
    <name type="common">Orbweaver spider</name>
    <name type="synonym">Epeira ventricosa</name>
    <dbReference type="NCBI Taxonomy" id="182803"/>
    <lineage>
        <taxon>Eukaryota</taxon>
        <taxon>Metazoa</taxon>
        <taxon>Ecdysozoa</taxon>
        <taxon>Arthropoda</taxon>
        <taxon>Chelicerata</taxon>
        <taxon>Arachnida</taxon>
        <taxon>Araneae</taxon>
        <taxon>Araneomorphae</taxon>
        <taxon>Entelegynae</taxon>
        <taxon>Araneoidea</taxon>
        <taxon>Araneidae</taxon>
        <taxon>Araneus</taxon>
    </lineage>
</organism>
<feature type="compositionally biased region" description="Basic and acidic residues" evidence="1">
    <location>
        <begin position="144"/>
        <end position="154"/>
    </location>
</feature>
<dbReference type="EMBL" id="BGPR01017896">
    <property type="protein sequence ID" value="GBN77608.1"/>
    <property type="molecule type" value="Genomic_DNA"/>
</dbReference>
<proteinExistence type="predicted"/>
<evidence type="ECO:0000313" key="2">
    <source>
        <dbReference type="EMBL" id="GBN77608.1"/>
    </source>
</evidence>
<sequence>MNPLHMCELVDQRREFEQEAREWKEDGIIGRHGVFGAVATLGAVSNVPLKEPHRQWPCVKSTRQSENQCLLGASVLPTECNGGPDPGNTGDPSRVGQAPRLQPLPSSDACSAKAPTAGRAVTPWEQLPGSPLRRRGPRNRTGASRKDQTHQTSS</sequence>
<dbReference type="Proteomes" id="UP000499080">
    <property type="component" value="Unassembled WGS sequence"/>
</dbReference>
<gene>
    <name evidence="2" type="ORF">AVEN_217873_1</name>
</gene>
<protein>
    <submittedName>
        <fullName evidence="2">Uncharacterized protein</fullName>
    </submittedName>
</protein>
<name>A0A4Y2RPI9_ARAVE</name>
<comment type="caution">
    <text evidence="2">The sequence shown here is derived from an EMBL/GenBank/DDBJ whole genome shotgun (WGS) entry which is preliminary data.</text>
</comment>
<feature type="region of interest" description="Disordered" evidence="1">
    <location>
        <begin position="75"/>
        <end position="154"/>
    </location>
</feature>
<dbReference type="AlphaFoldDB" id="A0A4Y2RPI9"/>
<keyword evidence="3" id="KW-1185">Reference proteome</keyword>
<evidence type="ECO:0000313" key="3">
    <source>
        <dbReference type="Proteomes" id="UP000499080"/>
    </source>
</evidence>